<name>A0ACB9JV86_9ASTR</name>
<proteinExistence type="predicted"/>
<protein>
    <submittedName>
        <fullName evidence="1">Uncharacterized protein</fullName>
    </submittedName>
</protein>
<evidence type="ECO:0000313" key="1">
    <source>
        <dbReference type="EMBL" id="KAI3823951.1"/>
    </source>
</evidence>
<comment type="caution">
    <text evidence="1">The sequence shown here is derived from an EMBL/GenBank/DDBJ whole genome shotgun (WGS) entry which is preliminary data.</text>
</comment>
<dbReference type="Proteomes" id="UP001056120">
    <property type="component" value="Linkage Group LG02"/>
</dbReference>
<evidence type="ECO:0000313" key="2">
    <source>
        <dbReference type="Proteomes" id="UP001056120"/>
    </source>
</evidence>
<accession>A0ACB9JV86</accession>
<dbReference type="EMBL" id="CM042019">
    <property type="protein sequence ID" value="KAI3823951.1"/>
    <property type="molecule type" value="Genomic_DNA"/>
</dbReference>
<keyword evidence="2" id="KW-1185">Reference proteome</keyword>
<reference evidence="2" key="1">
    <citation type="journal article" date="2022" name="Mol. Ecol. Resour.">
        <title>The genomes of chicory, endive, great burdock and yacon provide insights into Asteraceae palaeo-polyploidization history and plant inulin production.</title>
        <authorList>
            <person name="Fan W."/>
            <person name="Wang S."/>
            <person name="Wang H."/>
            <person name="Wang A."/>
            <person name="Jiang F."/>
            <person name="Liu H."/>
            <person name="Zhao H."/>
            <person name="Xu D."/>
            <person name="Zhang Y."/>
        </authorList>
    </citation>
    <scope>NUCLEOTIDE SEQUENCE [LARGE SCALE GENOMIC DNA]</scope>
    <source>
        <strain evidence="2">cv. Yunnan</strain>
    </source>
</reference>
<organism evidence="1 2">
    <name type="scientific">Smallanthus sonchifolius</name>
    <dbReference type="NCBI Taxonomy" id="185202"/>
    <lineage>
        <taxon>Eukaryota</taxon>
        <taxon>Viridiplantae</taxon>
        <taxon>Streptophyta</taxon>
        <taxon>Embryophyta</taxon>
        <taxon>Tracheophyta</taxon>
        <taxon>Spermatophyta</taxon>
        <taxon>Magnoliopsida</taxon>
        <taxon>eudicotyledons</taxon>
        <taxon>Gunneridae</taxon>
        <taxon>Pentapetalae</taxon>
        <taxon>asterids</taxon>
        <taxon>campanulids</taxon>
        <taxon>Asterales</taxon>
        <taxon>Asteraceae</taxon>
        <taxon>Asteroideae</taxon>
        <taxon>Heliantheae alliance</taxon>
        <taxon>Millerieae</taxon>
        <taxon>Smallanthus</taxon>
    </lineage>
</organism>
<sequence length="106" mass="12468">MSYYFMCNYEQITIPVESVDQDEHDQLKVENQKLKWKRKMKESCVVDAELCIRSLKSKLKAVRIDVECAGTMRCDLHLFGSDTCELMYDDQVVSDMDVWNQMESEV</sequence>
<reference evidence="1 2" key="2">
    <citation type="journal article" date="2022" name="Mol. Ecol. Resour.">
        <title>The genomes of chicory, endive, great burdock and yacon provide insights into Asteraceae paleo-polyploidization history and plant inulin production.</title>
        <authorList>
            <person name="Fan W."/>
            <person name="Wang S."/>
            <person name="Wang H."/>
            <person name="Wang A."/>
            <person name="Jiang F."/>
            <person name="Liu H."/>
            <person name="Zhao H."/>
            <person name="Xu D."/>
            <person name="Zhang Y."/>
        </authorList>
    </citation>
    <scope>NUCLEOTIDE SEQUENCE [LARGE SCALE GENOMIC DNA]</scope>
    <source>
        <strain evidence="2">cv. Yunnan</strain>
        <tissue evidence="1">Leaves</tissue>
    </source>
</reference>
<gene>
    <name evidence="1" type="ORF">L1987_05397</name>
</gene>